<protein>
    <submittedName>
        <fullName evidence="4">ABC transporter substrate-binding protein</fullName>
    </submittedName>
</protein>
<sequence>MRRILALPVAVVAAALLLTGCVNNQDSENPQGGGGDNSASADASGYGVTKDDALAATLPDAVRSAGVLKIGTDPTYAPNEYKDNAGNPIGWDIDLANAMAAKLGVKAEYTAAKFDNIIPSIVGGKYDLGVSSFTDTTEREKQVDFVNYYNAGILWASVKGKDVDPDNACGLKVAVEDGTYEDTEELPAKSKACTDAGKEKIQVFKYDGQDGATNALVLGQVDAMSADSPITEYAIHQKQDKIQAAGETFDIAPYGFATAKGGELTDVIKNTLQTLIDDGTYAKILQKWGVEDGAVTAADVNAASKQ</sequence>
<dbReference type="PANTHER" id="PTHR35936:SF17">
    <property type="entry name" value="ARGININE-BINDING EXTRACELLULAR PROTEIN ARTP"/>
    <property type="match status" value="1"/>
</dbReference>
<dbReference type="RefSeq" id="WP_275278270.1">
    <property type="nucleotide sequence ID" value="NZ_CP119108.1"/>
</dbReference>
<dbReference type="PANTHER" id="PTHR35936">
    <property type="entry name" value="MEMBRANE-BOUND LYTIC MUREIN TRANSGLYCOSYLASE F"/>
    <property type="match status" value="1"/>
</dbReference>
<evidence type="ECO:0000313" key="5">
    <source>
        <dbReference type="Proteomes" id="UP001214553"/>
    </source>
</evidence>
<feature type="chain" id="PRO_5046526739" evidence="2">
    <location>
        <begin position="25"/>
        <end position="306"/>
    </location>
</feature>
<gene>
    <name evidence="4" type="ORF">PU630_17145</name>
</gene>
<dbReference type="Gene3D" id="3.40.190.10">
    <property type="entry name" value="Periplasmic binding protein-like II"/>
    <property type="match status" value="2"/>
</dbReference>
<reference evidence="4 5" key="1">
    <citation type="submission" date="2023-03" db="EMBL/GenBank/DDBJ databases">
        <title>Genome sequence of Microbacterium sp. KACC 23027.</title>
        <authorList>
            <person name="Kim S."/>
            <person name="Heo J."/>
            <person name="Kwon S.-W."/>
        </authorList>
    </citation>
    <scope>NUCLEOTIDE SEQUENCE [LARGE SCALE GENOMIC DNA]</scope>
    <source>
        <strain evidence="4 5">KACC 23027</strain>
    </source>
</reference>
<keyword evidence="5" id="KW-1185">Reference proteome</keyword>
<dbReference type="SUPFAM" id="SSF53850">
    <property type="entry name" value="Periplasmic binding protein-like II"/>
    <property type="match status" value="1"/>
</dbReference>
<dbReference type="EMBL" id="CP119108">
    <property type="protein sequence ID" value="WEG08944.1"/>
    <property type="molecule type" value="Genomic_DNA"/>
</dbReference>
<feature type="signal peptide" evidence="2">
    <location>
        <begin position="1"/>
        <end position="24"/>
    </location>
</feature>
<dbReference type="CDD" id="cd01004">
    <property type="entry name" value="PBP2_MidA_like"/>
    <property type="match status" value="1"/>
</dbReference>
<name>A0ABY8BXQ4_9MICO</name>
<proteinExistence type="predicted"/>
<evidence type="ECO:0000259" key="3">
    <source>
        <dbReference type="SMART" id="SM00062"/>
    </source>
</evidence>
<dbReference type="SMART" id="SM00062">
    <property type="entry name" value="PBPb"/>
    <property type="match status" value="1"/>
</dbReference>
<accession>A0ABY8BXQ4</accession>
<feature type="domain" description="Solute-binding protein family 3/N-terminal" evidence="3">
    <location>
        <begin position="67"/>
        <end position="292"/>
    </location>
</feature>
<dbReference type="Proteomes" id="UP001214553">
    <property type="component" value="Chromosome"/>
</dbReference>
<evidence type="ECO:0000256" key="1">
    <source>
        <dbReference type="ARBA" id="ARBA00022729"/>
    </source>
</evidence>
<dbReference type="PROSITE" id="PS51257">
    <property type="entry name" value="PROKAR_LIPOPROTEIN"/>
    <property type="match status" value="1"/>
</dbReference>
<keyword evidence="1 2" id="KW-0732">Signal</keyword>
<dbReference type="InterPro" id="IPR001638">
    <property type="entry name" value="Solute-binding_3/MltF_N"/>
</dbReference>
<evidence type="ECO:0000256" key="2">
    <source>
        <dbReference type="SAM" id="SignalP"/>
    </source>
</evidence>
<dbReference type="Pfam" id="PF00497">
    <property type="entry name" value="SBP_bac_3"/>
    <property type="match status" value="1"/>
</dbReference>
<organism evidence="4 5">
    <name type="scientific">Microbacterium horticulturae</name>
    <dbReference type="NCBI Taxonomy" id="3028316"/>
    <lineage>
        <taxon>Bacteria</taxon>
        <taxon>Bacillati</taxon>
        <taxon>Actinomycetota</taxon>
        <taxon>Actinomycetes</taxon>
        <taxon>Micrococcales</taxon>
        <taxon>Microbacteriaceae</taxon>
        <taxon>Microbacterium</taxon>
    </lineage>
</organism>
<evidence type="ECO:0000313" key="4">
    <source>
        <dbReference type="EMBL" id="WEG08944.1"/>
    </source>
</evidence>